<dbReference type="STRING" id="83771.SAMN02910357_00360"/>
<dbReference type="AlphaFoldDB" id="A0A1T4VM23"/>
<feature type="transmembrane region" description="Helical" evidence="2">
    <location>
        <begin position="157"/>
        <end position="179"/>
    </location>
</feature>
<keyword evidence="2" id="KW-0812">Transmembrane</keyword>
<gene>
    <name evidence="4" type="ORF">SAMN02745213_01725</name>
</gene>
<evidence type="ECO:0000313" key="4">
    <source>
        <dbReference type="EMBL" id="SKA65945.1"/>
    </source>
</evidence>
<proteinExistence type="predicted"/>
<feature type="domain" description="VWFA" evidence="3">
    <location>
        <begin position="324"/>
        <end position="501"/>
    </location>
</feature>
<dbReference type="Gene3D" id="3.40.50.410">
    <property type="entry name" value="von Willebrand factor, type A domain"/>
    <property type="match status" value="1"/>
</dbReference>
<dbReference type="RefSeq" id="WP_078929107.1">
    <property type="nucleotide sequence ID" value="NZ_FUXX01000032.1"/>
</dbReference>
<dbReference type="Pfam" id="PF13519">
    <property type="entry name" value="VWA_2"/>
    <property type="match status" value="1"/>
</dbReference>
<dbReference type="InterPro" id="IPR036465">
    <property type="entry name" value="vWFA_dom_sf"/>
</dbReference>
<protein>
    <submittedName>
        <fullName evidence="4">von Willebrand factor type A domain-containing protein</fullName>
    </submittedName>
</protein>
<feature type="compositionally biased region" description="Basic and acidic residues" evidence="1">
    <location>
        <begin position="206"/>
        <end position="219"/>
    </location>
</feature>
<dbReference type="InterPro" id="IPR002035">
    <property type="entry name" value="VWF_A"/>
</dbReference>
<reference evidence="5" key="1">
    <citation type="submission" date="2017-02" db="EMBL/GenBank/DDBJ databases">
        <authorList>
            <person name="Varghese N."/>
            <person name="Submissions S."/>
        </authorList>
    </citation>
    <scope>NUCLEOTIDE SEQUENCE [LARGE SCALE GENOMIC DNA]</scope>
    <source>
        <strain evidence="5">DSM 3072</strain>
    </source>
</reference>
<sequence length="511" mass="56932">MLRIYRCSKQEVSPQVLAYAPHAAMWDKEIEIQLGQEYSAILAQPVIDGDYVNFLTPKSGEQIEVDSSNLNQFSKASELLERRKQHVYSFLTSGKPLINKTLESSRADYAYAVAHAERFFVLQNEIPVAVGATLSAKPAWINPIPAVAAVPPKKGCLLPFLLLLLLGLLLLGLLWWFFLRPWPMEGTLKDRFDDLFGNRTEQVVEPENKAPQEEAKEPVVEPPAPEAKEDEEKKALEEKLKEEEAKRLALEEELKAKKEAEEKAEQERLAQEELKKKKEQEARELAAKKKAEEAKKKAEEEKKKAQAKKVPKCKTLKEQGKMPQMAIAFDGSESMQMQYGSTTRLRAAKSAAKDLISTVDKNVSIGLVEINGCPLSKNRGFFAPARRSALLNSIDNINPYAYDGKTPLVNGLNELSKMLDGKTTDAVGILISDGEDTCPFTSKMNVCTVAKKIHERQPKLKIHTILIGDSIDSAACIARNTGGQVFKPRDAKQIETFLKQAGASLKKVCEE</sequence>
<evidence type="ECO:0000259" key="3">
    <source>
        <dbReference type="PROSITE" id="PS50234"/>
    </source>
</evidence>
<dbReference type="PROSITE" id="PS50234">
    <property type="entry name" value="VWFA"/>
    <property type="match status" value="1"/>
</dbReference>
<dbReference type="Proteomes" id="UP000242432">
    <property type="component" value="Unassembled WGS sequence"/>
</dbReference>
<evidence type="ECO:0000313" key="5">
    <source>
        <dbReference type="Proteomes" id="UP000242432"/>
    </source>
</evidence>
<keyword evidence="2" id="KW-0472">Membrane</keyword>
<feature type="compositionally biased region" description="Basic and acidic residues" evidence="1">
    <location>
        <begin position="226"/>
        <end position="239"/>
    </location>
</feature>
<feature type="region of interest" description="Disordered" evidence="1">
    <location>
        <begin position="204"/>
        <end position="239"/>
    </location>
</feature>
<evidence type="ECO:0000256" key="2">
    <source>
        <dbReference type="SAM" id="Phobius"/>
    </source>
</evidence>
<dbReference type="SMART" id="SM00327">
    <property type="entry name" value="VWA"/>
    <property type="match status" value="1"/>
</dbReference>
<name>A0A1T4VM23_9GAMM</name>
<dbReference type="EMBL" id="FUXX01000032">
    <property type="protein sequence ID" value="SKA65945.1"/>
    <property type="molecule type" value="Genomic_DNA"/>
</dbReference>
<accession>A0A1T4VM23</accession>
<dbReference type="SUPFAM" id="SSF53300">
    <property type="entry name" value="vWA-like"/>
    <property type="match status" value="1"/>
</dbReference>
<keyword evidence="2" id="KW-1133">Transmembrane helix</keyword>
<keyword evidence="5" id="KW-1185">Reference proteome</keyword>
<organism evidence="4 5">
    <name type="scientific">Succinivibrio dextrinosolvens DSM 3072</name>
    <dbReference type="NCBI Taxonomy" id="1123324"/>
    <lineage>
        <taxon>Bacteria</taxon>
        <taxon>Pseudomonadati</taxon>
        <taxon>Pseudomonadota</taxon>
        <taxon>Gammaproteobacteria</taxon>
        <taxon>Aeromonadales</taxon>
        <taxon>Succinivibrionaceae</taxon>
        <taxon>Succinivibrio</taxon>
    </lineage>
</organism>
<evidence type="ECO:0000256" key="1">
    <source>
        <dbReference type="SAM" id="MobiDB-lite"/>
    </source>
</evidence>